<dbReference type="InterPro" id="IPR000847">
    <property type="entry name" value="LysR_HTH_N"/>
</dbReference>
<dbReference type="InterPro" id="IPR005119">
    <property type="entry name" value="LysR_subst-bd"/>
</dbReference>
<dbReference type="Pfam" id="PF03466">
    <property type="entry name" value="LysR_substrate"/>
    <property type="match status" value="1"/>
</dbReference>
<dbReference type="SUPFAM" id="SSF46785">
    <property type="entry name" value="Winged helix' DNA-binding domain"/>
    <property type="match status" value="1"/>
</dbReference>
<dbReference type="GO" id="GO:0003700">
    <property type="term" value="F:DNA-binding transcription factor activity"/>
    <property type="evidence" value="ECO:0007669"/>
    <property type="project" value="InterPro"/>
</dbReference>
<dbReference type="SUPFAM" id="SSF53850">
    <property type="entry name" value="Periplasmic binding protein-like II"/>
    <property type="match status" value="1"/>
</dbReference>
<dbReference type="FunCoup" id="A0A6G9IC06">
    <property type="interactions" value="22"/>
</dbReference>
<dbReference type="Gene3D" id="3.40.190.10">
    <property type="entry name" value="Periplasmic binding protein-like II"/>
    <property type="match status" value="2"/>
</dbReference>
<dbReference type="EMBL" id="CP050253">
    <property type="protein sequence ID" value="QIQ21367.1"/>
    <property type="molecule type" value="Genomic_DNA"/>
</dbReference>
<dbReference type="GO" id="GO:0043565">
    <property type="term" value="F:sequence-specific DNA binding"/>
    <property type="evidence" value="ECO:0007669"/>
    <property type="project" value="TreeGrafter"/>
</dbReference>
<feature type="domain" description="HTH lysR-type" evidence="5">
    <location>
        <begin position="13"/>
        <end position="70"/>
    </location>
</feature>
<dbReference type="KEGG" id="orb:IPMB12_06495"/>
<dbReference type="Proteomes" id="UP000501168">
    <property type="component" value="Chromosome"/>
</dbReference>
<evidence type="ECO:0000259" key="5">
    <source>
        <dbReference type="PROSITE" id="PS50931"/>
    </source>
</evidence>
<keyword evidence="4" id="KW-0804">Transcription</keyword>
<evidence type="ECO:0000256" key="3">
    <source>
        <dbReference type="ARBA" id="ARBA00023125"/>
    </source>
</evidence>
<dbReference type="InParanoid" id="A0A6G9IC06"/>
<reference evidence="6 7" key="1">
    <citation type="submission" date="2020-03" db="EMBL/GenBank/DDBJ databases">
        <title>Complete genome sequence of Orbus sp. IPMB12 (BCRC 80908).</title>
        <authorList>
            <person name="Lo W.-S."/>
            <person name="Chang T.-H."/>
            <person name="Kuo C.-H."/>
        </authorList>
    </citation>
    <scope>NUCLEOTIDE SEQUENCE [LARGE SCALE GENOMIC DNA]</scope>
    <source>
        <strain evidence="6 7">IPMB12</strain>
    </source>
</reference>
<dbReference type="Pfam" id="PF00126">
    <property type="entry name" value="HTH_1"/>
    <property type="match status" value="1"/>
</dbReference>
<gene>
    <name evidence="6" type="ORF">IPMB12_06495</name>
</gene>
<dbReference type="Gene3D" id="1.10.10.10">
    <property type="entry name" value="Winged helix-like DNA-binding domain superfamily/Winged helix DNA-binding domain"/>
    <property type="match status" value="1"/>
</dbReference>
<evidence type="ECO:0000256" key="1">
    <source>
        <dbReference type="ARBA" id="ARBA00009437"/>
    </source>
</evidence>
<evidence type="ECO:0000313" key="7">
    <source>
        <dbReference type="Proteomes" id="UP000501168"/>
    </source>
</evidence>
<comment type="similarity">
    <text evidence="1">Belongs to the LysR transcriptional regulatory family.</text>
</comment>
<dbReference type="InterPro" id="IPR036388">
    <property type="entry name" value="WH-like_DNA-bd_sf"/>
</dbReference>
<keyword evidence="3" id="KW-0238">DNA-binding</keyword>
<name>A0A6G9IC06_9GAMM</name>
<dbReference type="CDD" id="cd08432">
    <property type="entry name" value="PBP2_GcdR_TrpI_HvrB_AmpR_like"/>
    <property type="match status" value="1"/>
</dbReference>
<proteinExistence type="inferred from homology"/>
<dbReference type="RefSeq" id="WP_166916109.1">
    <property type="nucleotide sequence ID" value="NZ_CP050253.1"/>
</dbReference>
<evidence type="ECO:0000256" key="2">
    <source>
        <dbReference type="ARBA" id="ARBA00023015"/>
    </source>
</evidence>
<dbReference type="GO" id="GO:0006351">
    <property type="term" value="P:DNA-templated transcription"/>
    <property type="evidence" value="ECO:0007669"/>
    <property type="project" value="TreeGrafter"/>
</dbReference>
<sequence>MSQDLNKKVFQIPPIKSIQAFVQVAHCGSIVNASEILNITSSAVSHHIASLEKYLGKRLFNRTGKGVTLTVVGEQYLRETAGALNNIGIATERVMSNEEQQCLRIHSSPSFGLLWLLSRLDKFRTANPDLQLNLSCSYEALHFSRDKIDVDIRHGYNTWSTLDVKTIKNESVMVLASPEFLTKHRIKQPSDLLDCELIRSETTLVQWNQWFAYNDISMSNKNFALSFDRSYMSLEAACLGLGVALESNILAQEYLKQNKLVPVFESSLNIPVNAHHLVFPHNHAKHDRVKRFLNWIQAELAVSDIQI</sequence>
<dbReference type="PANTHER" id="PTHR30537:SF58">
    <property type="entry name" value="HTH-TYPE TRANSCRIPTIONAL REGULATOR PERR"/>
    <property type="match status" value="1"/>
</dbReference>
<accession>A0A6G9IC06</accession>
<evidence type="ECO:0000256" key="4">
    <source>
        <dbReference type="ARBA" id="ARBA00023163"/>
    </source>
</evidence>
<dbReference type="InterPro" id="IPR058163">
    <property type="entry name" value="LysR-type_TF_proteobact-type"/>
</dbReference>
<organism evidence="6 7">
    <name type="scientific">Zophobihabitans entericus</name>
    <dbReference type="NCBI Taxonomy" id="1635327"/>
    <lineage>
        <taxon>Bacteria</taxon>
        <taxon>Pseudomonadati</taxon>
        <taxon>Pseudomonadota</taxon>
        <taxon>Gammaproteobacteria</taxon>
        <taxon>Orbales</taxon>
        <taxon>Orbaceae</taxon>
        <taxon>Zophobihabitans</taxon>
    </lineage>
</organism>
<protein>
    <submittedName>
        <fullName evidence="6">LysR family transcriptional regulator</fullName>
    </submittedName>
</protein>
<dbReference type="PANTHER" id="PTHR30537">
    <property type="entry name" value="HTH-TYPE TRANSCRIPTIONAL REGULATOR"/>
    <property type="match status" value="1"/>
</dbReference>
<evidence type="ECO:0000313" key="6">
    <source>
        <dbReference type="EMBL" id="QIQ21367.1"/>
    </source>
</evidence>
<dbReference type="PROSITE" id="PS50931">
    <property type="entry name" value="HTH_LYSR"/>
    <property type="match status" value="1"/>
</dbReference>
<dbReference type="AlphaFoldDB" id="A0A6G9IC06"/>
<keyword evidence="2" id="KW-0805">Transcription regulation</keyword>
<dbReference type="InterPro" id="IPR036390">
    <property type="entry name" value="WH_DNA-bd_sf"/>
</dbReference>
<keyword evidence="7" id="KW-1185">Reference proteome</keyword>